<keyword evidence="3" id="KW-1185">Reference proteome</keyword>
<organism evidence="2 3">
    <name type="scientific">Tetranychus urticae</name>
    <name type="common">Two-spotted spider mite</name>
    <dbReference type="NCBI Taxonomy" id="32264"/>
    <lineage>
        <taxon>Eukaryota</taxon>
        <taxon>Metazoa</taxon>
        <taxon>Ecdysozoa</taxon>
        <taxon>Arthropoda</taxon>
        <taxon>Chelicerata</taxon>
        <taxon>Arachnida</taxon>
        <taxon>Acari</taxon>
        <taxon>Acariformes</taxon>
        <taxon>Trombidiformes</taxon>
        <taxon>Prostigmata</taxon>
        <taxon>Eleutherengona</taxon>
        <taxon>Raphignathae</taxon>
        <taxon>Tetranychoidea</taxon>
        <taxon>Tetranychidae</taxon>
        <taxon>Tetranychus</taxon>
    </lineage>
</organism>
<evidence type="ECO:0000313" key="3">
    <source>
        <dbReference type="Proteomes" id="UP000015104"/>
    </source>
</evidence>
<dbReference type="HOGENOM" id="CLU_2834426_0_0_1"/>
<dbReference type="EMBL" id="CAEY01001805">
    <property type="status" value="NOT_ANNOTATED_CDS"/>
    <property type="molecule type" value="Genomic_DNA"/>
</dbReference>
<evidence type="ECO:0000313" key="2">
    <source>
        <dbReference type="EnsemblMetazoa" id="tetur06g04260.1"/>
    </source>
</evidence>
<proteinExistence type="predicted"/>
<sequence>MVHSFEEMEEYDVYPKESTDNHLPVINYGSSSIKKNRLVRQDAFDLVEPPGSALKQQGMPEKPKEQ</sequence>
<reference evidence="2" key="2">
    <citation type="submission" date="2015-06" db="UniProtKB">
        <authorList>
            <consortium name="EnsemblMetazoa"/>
        </authorList>
    </citation>
    <scope>IDENTIFICATION</scope>
</reference>
<reference evidence="3" key="1">
    <citation type="submission" date="2011-08" db="EMBL/GenBank/DDBJ databases">
        <authorList>
            <person name="Rombauts S."/>
        </authorList>
    </citation>
    <scope>NUCLEOTIDE SEQUENCE</scope>
    <source>
        <strain evidence="3">London</strain>
    </source>
</reference>
<feature type="region of interest" description="Disordered" evidence="1">
    <location>
        <begin position="1"/>
        <end position="23"/>
    </location>
</feature>
<name>T1K7H3_TETUR</name>
<protein>
    <submittedName>
        <fullName evidence="2">Uncharacterized protein</fullName>
    </submittedName>
</protein>
<accession>T1K7H3</accession>
<evidence type="ECO:0000256" key="1">
    <source>
        <dbReference type="SAM" id="MobiDB-lite"/>
    </source>
</evidence>
<dbReference type="AlphaFoldDB" id="T1K7H3"/>
<dbReference type="EnsemblMetazoa" id="tetur06g04260.1">
    <property type="protein sequence ID" value="tetur06g04260.1"/>
    <property type="gene ID" value="tetur06g04260"/>
</dbReference>
<dbReference type="Proteomes" id="UP000015104">
    <property type="component" value="Unassembled WGS sequence"/>
</dbReference>